<reference evidence="1" key="1">
    <citation type="journal article" date="2014" name="Front. Microbiol.">
        <title>High frequency of phylogenetically diverse reductive dehalogenase-homologous genes in deep subseafloor sedimentary metagenomes.</title>
        <authorList>
            <person name="Kawai M."/>
            <person name="Futagami T."/>
            <person name="Toyoda A."/>
            <person name="Takaki Y."/>
            <person name="Nishi S."/>
            <person name="Hori S."/>
            <person name="Arai W."/>
            <person name="Tsubouchi T."/>
            <person name="Morono Y."/>
            <person name="Uchiyama I."/>
            <person name="Ito T."/>
            <person name="Fujiyama A."/>
            <person name="Inagaki F."/>
            <person name="Takami H."/>
        </authorList>
    </citation>
    <scope>NUCLEOTIDE SEQUENCE</scope>
    <source>
        <strain evidence="1">Expedition CK06-06</strain>
    </source>
</reference>
<gene>
    <name evidence="1" type="ORF">S06H3_48957</name>
</gene>
<proteinExistence type="predicted"/>
<dbReference type="AlphaFoldDB" id="X1MMA8"/>
<organism evidence="1">
    <name type="scientific">marine sediment metagenome</name>
    <dbReference type="NCBI Taxonomy" id="412755"/>
    <lineage>
        <taxon>unclassified sequences</taxon>
        <taxon>metagenomes</taxon>
        <taxon>ecological metagenomes</taxon>
    </lineage>
</organism>
<comment type="caution">
    <text evidence="1">The sequence shown here is derived from an EMBL/GenBank/DDBJ whole genome shotgun (WGS) entry which is preliminary data.</text>
</comment>
<sequence>MYLSGGSCQAPADLLVVLQIKLMYLSGGYEYVEDKSTEDES</sequence>
<name>X1MMA8_9ZZZZ</name>
<feature type="non-terminal residue" evidence="1">
    <location>
        <position position="41"/>
    </location>
</feature>
<protein>
    <submittedName>
        <fullName evidence="1">Uncharacterized protein</fullName>
    </submittedName>
</protein>
<dbReference type="EMBL" id="BARV01030872">
    <property type="protein sequence ID" value="GAI32787.1"/>
    <property type="molecule type" value="Genomic_DNA"/>
</dbReference>
<evidence type="ECO:0000313" key="1">
    <source>
        <dbReference type="EMBL" id="GAI32787.1"/>
    </source>
</evidence>
<accession>X1MMA8</accession>